<feature type="region of interest" description="Disordered" evidence="1">
    <location>
        <begin position="249"/>
        <end position="277"/>
    </location>
</feature>
<dbReference type="Proteomes" id="UP001347796">
    <property type="component" value="Unassembled WGS sequence"/>
</dbReference>
<gene>
    <name evidence="2" type="ORF">SNE40_007583</name>
</gene>
<keyword evidence="3" id="KW-1185">Reference proteome</keyword>
<feature type="region of interest" description="Disordered" evidence="1">
    <location>
        <begin position="168"/>
        <end position="206"/>
    </location>
</feature>
<protein>
    <submittedName>
        <fullName evidence="2">Uncharacterized protein</fullName>
    </submittedName>
</protein>
<name>A0AAN8PV79_PATCE</name>
<feature type="compositionally biased region" description="Polar residues" evidence="1">
    <location>
        <begin position="263"/>
        <end position="277"/>
    </location>
</feature>
<accession>A0AAN8PV79</accession>
<reference evidence="2 3" key="1">
    <citation type="submission" date="2024-01" db="EMBL/GenBank/DDBJ databases">
        <title>The genome of the rayed Mediterranean limpet Patella caerulea (Linnaeus, 1758).</title>
        <authorList>
            <person name="Anh-Thu Weber A."/>
            <person name="Halstead-Nussloch G."/>
        </authorList>
    </citation>
    <scope>NUCLEOTIDE SEQUENCE [LARGE SCALE GENOMIC DNA]</scope>
    <source>
        <strain evidence="2">AATW-2023a</strain>
        <tissue evidence="2">Whole specimen</tissue>
    </source>
</reference>
<evidence type="ECO:0000313" key="3">
    <source>
        <dbReference type="Proteomes" id="UP001347796"/>
    </source>
</evidence>
<evidence type="ECO:0000256" key="1">
    <source>
        <dbReference type="SAM" id="MobiDB-lite"/>
    </source>
</evidence>
<proteinExistence type="predicted"/>
<dbReference type="AlphaFoldDB" id="A0AAN8PV79"/>
<comment type="caution">
    <text evidence="2">The sequence shown here is derived from an EMBL/GenBank/DDBJ whole genome shotgun (WGS) entry which is preliminary data.</text>
</comment>
<feature type="compositionally biased region" description="Basic and acidic residues" evidence="1">
    <location>
        <begin position="168"/>
        <end position="183"/>
    </location>
</feature>
<organism evidence="2 3">
    <name type="scientific">Patella caerulea</name>
    <name type="common">Rayed Mediterranean limpet</name>
    <dbReference type="NCBI Taxonomy" id="87958"/>
    <lineage>
        <taxon>Eukaryota</taxon>
        <taxon>Metazoa</taxon>
        <taxon>Spiralia</taxon>
        <taxon>Lophotrochozoa</taxon>
        <taxon>Mollusca</taxon>
        <taxon>Gastropoda</taxon>
        <taxon>Patellogastropoda</taxon>
        <taxon>Patelloidea</taxon>
        <taxon>Patellidae</taxon>
        <taxon>Patella</taxon>
    </lineage>
</organism>
<evidence type="ECO:0000313" key="2">
    <source>
        <dbReference type="EMBL" id="KAK6185323.1"/>
    </source>
</evidence>
<dbReference type="EMBL" id="JAZGQO010000006">
    <property type="protein sequence ID" value="KAK6185323.1"/>
    <property type="molecule type" value="Genomic_DNA"/>
</dbReference>
<sequence>MSCIKPTIGGNVKIEDNSETINLNISSDKPEVVYLNSDGEENGKIIDADRLKTENLLNIDDFQLSLSIVNDTICTEDWSEAVCGWKSLPPYPKYVTGLRKRKTVDQESNGVVKCVNDDDSDHYLKPWRASVEPVTFRYVPNNGKYRLDKFSQVGRDWYTIRKIKPEKVPVKEPEPKQTRDSRSLKRISRKKPEVRSRSTNSDGALVRPSLKCTLNVEPDSTRPLLSKSATDLFMEGLDSKLNQLEYSVKKNMKNSKQKRFESPSGSENGKNKKGNSVTFSADLHNETSSIGSNTVSNNLRPLEKVTPKQRIKIGIGKSESKSKANGSTTTTYINSHTSVAFEGIDSEQLQKYDSTEKFDSYLLGKGKHIITTGKPPASSVKKKSAFLRYTTTSSHPKSLDKLWNPSNLDGNGLESNNIAELPEVSGKRIPVTFTSQRLLKQ</sequence>